<proteinExistence type="predicted"/>
<evidence type="ECO:0000313" key="1">
    <source>
        <dbReference type="EMBL" id="GAJ17067.1"/>
    </source>
</evidence>
<protein>
    <submittedName>
        <fullName evidence="1">Uncharacterized protein</fullName>
    </submittedName>
</protein>
<sequence>DVIGDCHDILPSFAGLSKKTAGPGEAGGRPFCKIYKAKKTTVDGTKLPPKSILTWEKPSTAKLIEGLR</sequence>
<comment type="caution">
    <text evidence="1">The sequence shown here is derived from an EMBL/GenBank/DDBJ whole genome shotgun (WGS) entry which is preliminary data.</text>
</comment>
<organism evidence="1">
    <name type="scientific">marine sediment metagenome</name>
    <dbReference type="NCBI Taxonomy" id="412755"/>
    <lineage>
        <taxon>unclassified sequences</taxon>
        <taxon>metagenomes</taxon>
        <taxon>ecological metagenomes</taxon>
    </lineage>
</organism>
<dbReference type="EMBL" id="BARW01037626">
    <property type="protein sequence ID" value="GAJ17067.1"/>
    <property type="molecule type" value="Genomic_DNA"/>
</dbReference>
<dbReference type="AlphaFoldDB" id="X1VG19"/>
<accession>X1VG19</accession>
<name>X1VG19_9ZZZZ</name>
<reference evidence="1" key="1">
    <citation type="journal article" date="2014" name="Front. Microbiol.">
        <title>High frequency of phylogenetically diverse reductive dehalogenase-homologous genes in deep subseafloor sedimentary metagenomes.</title>
        <authorList>
            <person name="Kawai M."/>
            <person name="Futagami T."/>
            <person name="Toyoda A."/>
            <person name="Takaki Y."/>
            <person name="Nishi S."/>
            <person name="Hori S."/>
            <person name="Arai W."/>
            <person name="Tsubouchi T."/>
            <person name="Morono Y."/>
            <person name="Uchiyama I."/>
            <person name="Ito T."/>
            <person name="Fujiyama A."/>
            <person name="Inagaki F."/>
            <person name="Takami H."/>
        </authorList>
    </citation>
    <scope>NUCLEOTIDE SEQUENCE</scope>
    <source>
        <strain evidence="1">Expedition CK06-06</strain>
    </source>
</reference>
<gene>
    <name evidence="1" type="ORF">S12H4_58030</name>
</gene>
<feature type="non-terminal residue" evidence="1">
    <location>
        <position position="1"/>
    </location>
</feature>